<evidence type="ECO:0000259" key="17">
    <source>
        <dbReference type="PROSITE" id="PS51847"/>
    </source>
</evidence>
<comment type="similarity">
    <text evidence="3">Belongs to the extended synaptotagmin family.</text>
</comment>
<keyword evidence="8" id="KW-0677">Repeat</keyword>
<evidence type="ECO:0000256" key="11">
    <source>
        <dbReference type="ARBA" id="ARBA00022989"/>
    </source>
</evidence>
<evidence type="ECO:0008006" key="20">
    <source>
        <dbReference type="Google" id="ProtNLM"/>
    </source>
</evidence>
<dbReference type="Gene3D" id="2.60.40.150">
    <property type="entry name" value="C2 domain"/>
    <property type="match status" value="3"/>
</dbReference>
<keyword evidence="19" id="KW-1185">Reference proteome</keyword>
<feature type="compositionally biased region" description="Polar residues" evidence="15">
    <location>
        <begin position="602"/>
        <end position="615"/>
    </location>
</feature>
<evidence type="ECO:0000256" key="2">
    <source>
        <dbReference type="ARBA" id="ARBA00004477"/>
    </source>
</evidence>
<keyword evidence="13" id="KW-0446">Lipid-binding</keyword>
<dbReference type="GO" id="GO:0008429">
    <property type="term" value="F:phosphatidylethanolamine binding"/>
    <property type="evidence" value="ECO:0007669"/>
    <property type="project" value="TreeGrafter"/>
</dbReference>
<comment type="subcellular location">
    <subcellularLocation>
        <location evidence="1">Cell membrane</location>
        <topology evidence="1">Peripheral membrane protein</topology>
    </subcellularLocation>
    <subcellularLocation>
        <location evidence="2">Endoplasmic reticulum membrane</location>
        <topology evidence="2">Multi-pass membrane protein</topology>
    </subcellularLocation>
</comment>
<dbReference type="PROSITE" id="PS51847">
    <property type="entry name" value="SMP"/>
    <property type="match status" value="1"/>
</dbReference>
<dbReference type="GO" id="GO:0005886">
    <property type="term" value="C:plasma membrane"/>
    <property type="evidence" value="ECO:0007669"/>
    <property type="project" value="UniProtKB-SubCell"/>
</dbReference>
<feature type="region of interest" description="Disordered" evidence="15">
    <location>
        <begin position="593"/>
        <end position="615"/>
    </location>
</feature>
<evidence type="ECO:0000256" key="5">
    <source>
        <dbReference type="ARBA" id="ARBA00022475"/>
    </source>
</evidence>
<feature type="domain" description="C2" evidence="16">
    <location>
        <begin position="661"/>
        <end position="784"/>
    </location>
</feature>
<dbReference type="SMART" id="SM00239">
    <property type="entry name" value="C2"/>
    <property type="match status" value="3"/>
</dbReference>
<dbReference type="InterPro" id="IPR035892">
    <property type="entry name" value="C2_domain_sf"/>
</dbReference>
<sequence length="794" mass="89647">MSASKELGNVTKKTTSDFNILSMLYSALKKVCTLGCIYFFGYMNWSVGWFVAPVIFLVMKENWKLIADKKRSIAKATALANERDVVLARLDELPAWVFFPDIERVEWLNRIIHQVWPSVNNFTRELIRDTIQPIVQTSLEAYKLKGFKFERLILGSIPIRIGGIKVYDKNTDRNEIIMDLDITYAGDCDITFYLGGIKGGIKDFQLKGMLRVVLKPLISSIPLVGGIQVFFLNNPEIDFDLIGVADLLDMPGLGDLLRKIIVEIIASKMVLPNKLPIKLSEEVDAVELKAPEPEGVLRVHVAEAKHLMKKDISMLGKGKSDPYAVINVGAQEYKTSVVKNSLDPKWDFWCEFIVTEAYGQQLFIHLWDEDDALDDESLGRAAVDISNIVKQEQTDSWLTLENAKHGMVHLRCTWLKLSNNVNDLKAAIIEAQLLGFASVSTALLTVFLDSARNLPLARQSSQPDPYAVLKLGNTTKQTQIILRNPDPVWEEGFTFLVQNPNIDIFHLRIVDKKTSHDIGDLEYPIKNLLNKENMEINKEPFRLHKAGSDSKIIWSLHLKILKLSGLTHESVREDAPEISESEDSPLFNQQFKSSGHLEKQNSIRSTRSLPKQSSVESYEGITEKVDDSSVYLQSAVPIDDTSCDKIIHRNPSETNSPGSLGLGRIQLTLQYSSQRQKLIVVVHKIAHIPLKDPANLPDPYVKLYILPGRSKESKRKTATVKDNCNPVFEESFEYLISQSELINSKLEITICTQKALFYSSSNILGQIVVDLCKVDVDKSYSSWFDLQPEYPHNE</sequence>
<dbReference type="PANTHER" id="PTHR45761">
    <property type="entry name" value="EXTENDED SYNAPTOTAGMIN-LIKE PROTEIN 2, ISOFORM C"/>
    <property type="match status" value="1"/>
</dbReference>
<evidence type="ECO:0000256" key="1">
    <source>
        <dbReference type="ARBA" id="ARBA00004202"/>
    </source>
</evidence>
<dbReference type="CDD" id="cd04030">
    <property type="entry name" value="C2C_KIAA1228"/>
    <property type="match status" value="1"/>
</dbReference>
<dbReference type="PANTHER" id="PTHR45761:SF1">
    <property type="entry name" value="EXTENDED SYNAPTOTAGMIN-LIKE PROTEIN 2, ISOFORM C"/>
    <property type="match status" value="1"/>
</dbReference>
<dbReference type="InterPro" id="IPR039010">
    <property type="entry name" value="Synaptotagmin_SMP"/>
</dbReference>
<dbReference type="InterPro" id="IPR051634">
    <property type="entry name" value="Extended_Synaptotagmin"/>
</dbReference>
<dbReference type="Pfam" id="PF00168">
    <property type="entry name" value="C2"/>
    <property type="match status" value="3"/>
</dbReference>
<proteinExistence type="inferred from homology"/>
<evidence type="ECO:0000256" key="10">
    <source>
        <dbReference type="ARBA" id="ARBA00022837"/>
    </source>
</evidence>
<evidence type="ECO:0000256" key="12">
    <source>
        <dbReference type="ARBA" id="ARBA00023055"/>
    </source>
</evidence>
<evidence type="ECO:0000256" key="9">
    <source>
        <dbReference type="ARBA" id="ARBA00022824"/>
    </source>
</evidence>
<dbReference type="GO" id="GO:0005544">
    <property type="term" value="F:calcium-dependent phospholipid binding"/>
    <property type="evidence" value="ECO:0007669"/>
    <property type="project" value="TreeGrafter"/>
</dbReference>
<keyword evidence="12" id="KW-0445">Lipid transport</keyword>
<dbReference type="CDD" id="cd08391">
    <property type="entry name" value="C2A_C2C_Synaptotagmin_like"/>
    <property type="match status" value="1"/>
</dbReference>
<dbReference type="Pfam" id="PF17047">
    <property type="entry name" value="SMP_LBD"/>
    <property type="match status" value="1"/>
</dbReference>
<dbReference type="GO" id="GO:0005789">
    <property type="term" value="C:endoplasmic reticulum membrane"/>
    <property type="evidence" value="ECO:0007669"/>
    <property type="project" value="UniProtKB-SubCell"/>
</dbReference>
<evidence type="ECO:0000256" key="7">
    <source>
        <dbReference type="ARBA" id="ARBA00022723"/>
    </source>
</evidence>
<dbReference type="Proteomes" id="UP001431783">
    <property type="component" value="Unassembled WGS sequence"/>
</dbReference>
<organism evidence="18 19">
    <name type="scientific">Henosepilachna vigintioctopunctata</name>
    <dbReference type="NCBI Taxonomy" id="420089"/>
    <lineage>
        <taxon>Eukaryota</taxon>
        <taxon>Metazoa</taxon>
        <taxon>Ecdysozoa</taxon>
        <taxon>Arthropoda</taxon>
        <taxon>Hexapoda</taxon>
        <taxon>Insecta</taxon>
        <taxon>Pterygota</taxon>
        <taxon>Neoptera</taxon>
        <taxon>Endopterygota</taxon>
        <taxon>Coleoptera</taxon>
        <taxon>Polyphaga</taxon>
        <taxon>Cucujiformia</taxon>
        <taxon>Coccinelloidea</taxon>
        <taxon>Coccinellidae</taxon>
        <taxon>Epilachninae</taxon>
        <taxon>Epilachnini</taxon>
        <taxon>Henosepilachna</taxon>
    </lineage>
</organism>
<evidence type="ECO:0000256" key="13">
    <source>
        <dbReference type="ARBA" id="ARBA00023121"/>
    </source>
</evidence>
<evidence type="ECO:0000256" key="4">
    <source>
        <dbReference type="ARBA" id="ARBA00022448"/>
    </source>
</evidence>
<dbReference type="CDD" id="cd04050">
    <property type="entry name" value="C2B_Synaptotagmin-like"/>
    <property type="match status" value="1"/>
</dbReference>
<keyword evidence="4" id="KW-0813">Transport</keyword>
<keyword evidence="9" id="KW-0256">Endoplasmic reticulum</keyword>
<dbReference type="PROSITE" id="PS50004">
    <property type="entry name" value="C2"/>
    <property type="match status" value="3"/>
</dbReference>
<evidence type="ECO:0000313" key="18">
    <source>
        <dbReference type="EMBL" id="KAK9888893.1"/>
    </source>
</evidence>
<name>A0AAW1V1E3_9CUCU</name>
<dbReference type="FunFam" id="2.60.40.150:FF:000093">
    <property type="entry name" value="Extended synaptotagmin 3"/>
    <property type="match status" value="1"/>
</dbReference>
<dbReference type="InterPro" id="IPR037733">
    <property type="entry name" value="Ext_Synaptotagmin_C2A"/>
</dbReference>
<accession>A0AAW1V1E3</accession>
<dbReference type="InterPro" id="IPR000008">
    <property type="entry name" value="C2_dom"/>
</dbReference>
<dbReference type="GO" id="GO:0006869">
    <property type="term" value="P:lipid transport"/>
    <property type="evidence" value="ECO:0007669"/>
    <property type="project" value="UniProtKB-KW"/>
</dbReference>
<feature type="domain" description="SMP-LTD" evidence="17">
    <location>
        <begin position="101"/>
        <end position="280"/>
    </location>
</feature>
<comment type="caution">
    <text evidence="18">The sequence shown here is derived from an EMBL/GenBank/DDBJ whole genome shotgun (WGS) entry which is preliminary data.</text>
</comment>
<evidence type="ECO:0000256" key="6">
    <source>
        <dbReference type="ARBA" id="ARBA00022692"/>
    </source>
</evidence>
<dbReference type="GO" id="GO:0061817">
    <property type="term" value="P:endoplasmic reticulum-plasma membrane tethering"/>
    <property type="evidence" value="ECO:0007669"/>
    <property type="project" value="InterPro"/>
</dbReference>
<dbReference type="InterPro" id="IPR037749">
    <property type="entry name" value="Ext_Synaptotagmin_C2B"/>
</dbReference>
<feature type="domain" description="C2" evidence="16">
    <location>
        <begin position="425"/>
        <end position="544"/>
    </location>
</feature>
<dbReference type="SUPFAM" id="SSF49562">
    <property type="entry name" value="C2 domain (Calcium/lipid-binding domain, CaLB)"/>
    <property type="match status" value="3"/>
</dbReference>
<keyword evidence="5" id="KW-1003">Cell membrane</keyword>
<keyword evidence="11" id="KW-1133">Transmembrane helix</keyword>
<keyword evidence="10" id="KW-0106">Calcium</keyword>
<feature type="domain" description="C2" evidence="16">
    <location>
        <begin position="271"/>
        <end position="398"/>
    </location>
</feature>
<dbReference type="InterPro" id="IPR037752">
    <property type="entry name" value="C2C_KIAA1228"/>
</dbReference>
<keyword evidence="7" id="KW-0479">Metal-binding</keyword>
<dbReference type="AlphaFoldDB" id="A0AAW1V1E3"/>
<protein>
    <recommendedName>
        <fullName evidence="20">Extended synaptotagmin-2</fullName>
    </recommendedName>
</protein>
<evidence type="ECO:0000256" key="14">
    <source>
        <dbReference type="ARBA" id="ARBA00023136"/>
    </source>
</evidence>
<dbReference type="InterPro" id="IPR031468">
    <property type="entry name" value="SMP_LBD"/>
</dbReference>
<evidence type="ECO:0000313" key="19">
    <source>
        <dbReference type="Proteomes" id="UP001431783"/>
    </source>
</evidence>
<evidence type="ECO:0000256" key="3">
    <source>
        <dbReference type="ARBA" id="ARBA00005867"/>
    </source>
</evidence>
<dbReference type="GO" id="GO:0035091">
    <property type="term" value="F:phosphatidylinositol binding"/>
    <property type="evidence" value="ECO:0007669"/>
    <property type="project" value="TreeGrafter"/>
</dbReference>
<evidence type="ECO:0000256" key="15">
    <source>
        <dbReference type="SAM" id="MobiDB-lite"/>
    </source>
</evidence>
<dbReference type="GO" id="GO:0005509">
    <property type="term" value="F:calcium ion binding"/>
    <property type="evidence" value="ECO:0007669"/>
    <property type="project" value="TreeGrafter"/>
</dbReference>
<dbReference type="FunFam" id="2.60.40.150:FF:000155">
    <property type="entry name" value="extended synaptotagmin-2 isoform X1"/>
    <property type="match status" value="1"/>
</dbReference>
<gene>
    <name evidence="18" type="ORF">WA026_001115</name>
</gene>
<reference evidence="18 19" key="1">
    <citation type="submission" date="2023-03" db="EMBL/GenBank/DDBJ databases">
        <title>Genome insight into feeding habits of ladybird beetles.</title>
        <authorList>
            <person name="Li H.-S."/>
            <person name="Huang Y.-H."/>
            <person name="Pang H."/>
        </authorList>
    </citation>
    <scope>NUCLEOTIDE SEQUENCE [LARGE SCALE GENOMIC DNA]</scope>
    <source>
        <strain evidence="18">SYSU_2023b</strain>
        <tissue evidence="18">Whole body</tissue>
    </source>
</reference>
<dbReference type="GO" id="GO:0031210">
    <property type="term" value="F:phosphatidylcholine binding"/>
    <property type="evidence" value="ECO:0007669"/>
    <property type="project" value="TreeGrafter"/>
</dbReference>
<evidence type="ECO:0000256" key="8">
    <source>
        <dbReference type="ARBA" id="ARBA00022737"/>
    </source>
</evidence>
<keyword evidence="14" id="KW-0472">Membrane</keyword>
<evidence type="ECO:0000259" key="16">
    <source>
        <dbReference type="PROSITE" id="PS50004"/>
    </source>
</evidence>
<keyword evidence="6" id="KW-0812">Transmembrane</keyword>
<dbReference type="EMBL" id="JARQZJ010000121">
    <property type="protein sequence ID" value="KAK9888893.1"/>
    <property type="molecule type" value="Genomic_DNA"/>
</dbReference>
<dbReference type="CDD" id="cd21670">
    <property type="entry name" value="SMP_ESyt"/>
    <property type="match status" value="1"/>
</dbReference>